<organism evidence="2">
    <name type="scientific">Arundo donax</name>
    <name type="common">Giant reed</name>
    <name type="synonym">Donax arundinaceus</name>
    <dbReference type="NCBI Taxonomy" id="35708"/>
    <lineage>
        <taxon>Eukaryota</taxon>
        <taxon>Viridiplantae</taxon>
        <taxon>Streptophyta</taxon>
        <taxon>Embryophyta</taxon>
        <taxon>Tracheophyta</taxon>
        <taxon>Spermatophyta</taxon>
        <taxon>Magnoliopsida</taxon>
        <taxon>Liliopsida</taxon>
        <taxon>Poales</taxon>
        <taxon>Poaceae</taxon>
        <taxon>PACMAD clade</taxon>
        <taxon>Arundinoideae</taxon>
        <taxon>Arundineae</taxon>
        <taxon>Arundo</taxon>
    </lineage>
</organism>
<keyword evidence="1" id="KW-0812">Transmembrane</keyword>
<name>A0A0A9BPK1_ARUDO</name>
<reference evidence="2" key="1">
    <citation type="submission" date="2014-09" db="EMBL/GenBank/DDBJ databases">
        <authorList>
            <person name="Magalhaes I.L.F."/>
            <person name="Oliveira U."/>
            <person name="Santos F.R."/>
            <person name="Vidigal T.H.D.A."/>
            <person name="Brescovit A.D."/>
            <person name="Santos A.J."/>
        </authorList>
    </citation>
    <scope>NUCLEOTIDE SEQUENCE</scope>
    <source>
        <tissue evidence="2">Shoot tissue taken approximately 20 cm above the soil surface</tissue>
    </source>
</reference>
<reference evidence="2" key="2">
    <citation type="journal article" date="2015" name="Data Brief">
        <title>Shoot transcriptome of the giant reed, Arundo donax.</title>
        <authorList>
            <person name="Barrero R.A."/>
            <person name="Guerrero F.D."/>
            <person name="Moolhuijzen P."/>
            <person name="Goolsby J.A."/>
            <person name="Tidwell J."/>
            <person name="Bellgard S.E."/>
            <person name="Bellgard M.I."/>
        </authorList>
    </citation>
    <scope>NUCLEOTIDE SEQUENCE</scope>
    <source>
        <tissue evidence="2">Shoot tissue taken approximately 20 cm above the soil surface</tissue>
    </source>
</reference>
<evidence type="ECO:0000313" key="2">
    <source>
        <dbReference type="EMBL" id="JAD61192.1"/>
    </source>
</evidence>
<keyword evidence="1" id="KW-1133">Transmembrane helix</keyword>
<sequence>MDSRTDATVALVVEDATASSTDQPQAEPPRLRAANAGLCSSACCSARPQACSPPAAAPSAGLGIFRRLHGGRGARVVRQAAAPRLRGEAKLAARLLASVVVGVLRPYGFYVPCGLFIFSYIYTALSVLLYKDPKIESEKLLTQERLYVLLNKVTHLRRPEQHNIKQQHMHEIFSLFTAKLQSIASQKSQSTQRKFALNRKKCTAHQKKHSSRKLKIQTIN</sequence>
<dbReference type="EMBL" id="GBRH01236703">
    <property type="protein sequence ID" value="JAD61192.1"/>
    <property type="molecule type" value="Transcribed_RNA"/>
</dbReference>
<feature type="transmembrane region" description="Helical" evidence="1">
    <location>
        <begin position="109"/>
        <end position="130"/>
    </location>
</feature>
<accession>A0A0A9BPK1</accession>
<keyword evidence="1" id="KW-0472">Membrane</keyword>
<dbReference type="AlphaFoldDB" id="A0A0A9BPK1"/>
<protein>
    <submittedName>
        <fullName evidence="2">Uncharacterized protein</fullName>
    </submittedName>
</protein>
<proteinExistence type="predicted"/>
<evidence type="ECO:0000256" key="1">
    <source>
        <dbReference type="SAM" id="Phobius"/>
    </source>
</evidence>